<evidence type="ECO:0000256" key="1">
    <source>
        <dbReference type="SAM" id="SignalP"/>
    </source>
</evidence>
<protein>
    <recommendedName>
        <fullName evidence="4">Cyclase</fullName>
    </recommendedName>
</protein>
<keyword evidence="1" id="KW-0732">Signal</keyword>
<evidence type="ECO:0008006" key="4">
    <source>
        <dbReference type="Google" id="ProtNLM"/>
    </source>
</evidence>
<evidence type="ECO:0000313" key="2">
    <source>
        <dbReference type="EMBL" id="RZQ59386.1"/>
    </source>
</evidence>
<dbReference type="AlphaFoldDB" id="A0A4Q7IZ68"/>
<comment type="caution">
    <text evidence="2">The sequence shown here is derived from an EMBL/GenBank/DDBJ whole genome shotgun (WGS) entry which is preliminary data.</text>
</comment>
<sequence length="204" mass="21247">MKKLVKIVAAMAVALAAVVGLPQAASAEMRNVEYSCKVVAPSGPFTLDHKYVIDSTAPATVDGGSDFLVGLDHQLIKTEPRFLHVTNLVVKIAVGGARINDITLTGGVGLGELPPRIEWSGGIATLTIPGPVIKGGADFRMPKLTLNLSSDGRGLVTTDLAGTSYEQPGMTGRVTVPTSGGGTAELEKYCYPTSGKRLTTTLVR</sequence>
<accession>A0A4Q7IZ68</accession>
<organism evidence="2 3">
    <name type="scientific">Amycolatopsis suaedae</name>
    <dbReference type="NCBI Taxonomy" id="2510978"/>
    <lineage>
        <taxon>Bacteria</taxon>
        <taxon>Bacillati</taxon>
        <taxon>Actinomycetota</taxon>
        <taxon>Actinomycetes</taxon>
        <taxon>Pseudonocardiales</taxon>
        <taxon>Pseudonocardiaceae</taxon>
        <taxon>Amycolatopsis</taxon>
    </lineage>
</organism>
<feature type="signal peptide" evidence="1">
    <location>
        <begin position="1"/>
        <end position="27"/>
    </location>
</feature>
<gene>
    <name evidence="2" type="ORF">EWH70_34290</name>
</gene>
<feature type="chain" id="PRO_5020718370" description="Cyclase" evidence="1">
    <location>
        <begin position="28"/>
        <end position="204"/>
    </location>
</feature>
<evidence type="ECO:0000313" key="3">
    <source>
        <dbReference type="Proteomes" id="UP000292003"/>
    </source>
</evidence>
<dbReference type="EMBL" id="SFCC01000025">
    <property type="protein sequence ID" value="RZQ59386.1"/>
    <property type="molecule type" value="Genomic_DNA"/>
</dbReference>
<proteinExistence type="predicted"/>
<name>A0A4Q7IZ68_9PSEU</name>
<dbReference type="Proteomes" id="UP000292003">
    <property type="component" value="Unassembled WGS sequence"/>
</dbReference>
<dbReference type="RefSeq" id="WP_130479763.1">
    <property type="nucleotide sequence ID" value="NZ_SFCC01000025.1"/>
</dbReference>
<keyword evidence="3" id="KW-1185">Reference proteome</keyword>
<reference evidence="2 3" key="1">
    <citation type="submission" date="2019-02" db="EMBL/GenBank/DDBJ databases">
        <title>Draft genome sequence of Amycolatopsis sp. 8-3EHSu isolated from roots of Suaeda maritima.</title>
        <authorList>
            <person name="Duangmal K."/>
            <person name="Chantavorakit T."/>
        </authorList>
    </citation>
    <scope>NUCLEOTIDE SEQUENCE [LARGE SCALE GENOMIC DNA]</scope>
    <source>
        <strain evidence="2 3">8-3EHSu</strain>
    </source>
</reference>